<feature type="chain" id="PRO_5033913042" evidence="2">
    <location>
        <begin position="21"/>
        <end position="268"/>
    </location>
</feature>
<protein>
    <submittedName>
        <fullName evidence="3">Uncharacterized protein</fullName>
    </submittedName>
</protein>
<dbReference type="Proteomes" id="UP000553632">
    <property type="component" value="Unassembled WGS sequence"/>
</dbReference>
<dbReference type="Proteomes" id="UP000541610">
    <property type="component" value="Unassembled WGS sequence"/>
</dbReference>
<evidence type="ECO:0000256" key="1">
    <source>
        <dbReference type="SAM" id="Coils"/>
    </source>
</evidence>
<keyword evidence="2" id="KW-0732">Signal</keyword>
<feature type="coiled-coil region" evidence="1">
    <location>
        <begin position="65"/>
        <end position="103"/>
    </location>
</feature>
<dbReference type="EMBL" id="JABANP010000082">
    <property type="protein sequence ID" value="KAF4691236.1"/>
    <property type="molecule type" value="Genomic_DNA"/>
</dbReference>
<dbReference type="EMBL" id="JABANO010006026">
    <property type="protein sequence ID" value="KAF4752487.1"/>
    <property type="molecule type" value="Genomic_DNA"/>
</dbReference>
<comment type="caution">
    <text evidence="3">The sequence shown here is derived from an EMBL/GenBank/DDBJ whole genome shotgun (WGS) entry which is preliminary data.</text>
</comment>
<evidence type="ECO:0000313" key="5">
    <source>
        <dbReference type="Proteomes" id="UP000541610"/>
    </source>
</evidence>
<organism evidence="3 5">
    <name type="scientific">Perkinsus olseni</name>
    <name type="common">Perkinsus atlanticus</name>
    <dbReference type="NCBI Taxonomy" id="32597"/>
    <lineage>
        <taxon>Eukaryota</taxon>
        <taxon>Sar</taxon>
        <taxon>Alveolata</taxon>
        <taxon>Perkinsozoa</taxon>
        <taxon>Perkinsea</taxon>
        <taxon>Perkinsida</taxon>
        <taxon>Perkinsidae</taxon>
        <taxon>Perkinsus</taxon>
    </lineage>
</organism>
<name>A0A7J6P665_PEROL</name>
<accession>A0A7J6P665</accession>
<evidence type="ECO:0000313" key="6">
    <source>
        <dbReference type="Proteomes" id="UP000553632"/>
    </source>
</evidence>
<reference evidence="5 6" key="1">
    <citation type="submission" date="2020-04" db="EMBL/GenBank/DDBJ databases">
        <title>Perkinsus olseni comparative genomics.</title>
        <authorList>
            <person name="Bogema D.R."/>
        </authorList>
    </citation>
    <scope>NUCLEOTIDE SEQUENCE [LARGE SCALE GENOMIC DNA]</scope>
    <source>
        <strain evidence="3">00978-12</strain>
        <strain evidence="4 6">ATCC PRA-207</strain>
    </source>
</reference>
<dbReference type="AlphaFoldDB" id="A0A7J6P665"/>
<keyword evidence="6" id="KW-1185">Reference proteome</keyword>
<feature type="signal peptide" evidence="2">
    <location>
        <begin position="1"/>
        <end position="20"/>
    </location>
</feature>
<gene>
    <name evidence="3" type="ORF">FOZ60_015913</name>
    <name evidence="4" type="ORF">FOZ63_026910</name>
</gene>
<evidence type="ECO:0000256" key="2">
    <source>
        <dbReference type="SAM" id="SignalP"/>
    </source>
</evidence>
<sequence>MAAFAHSVLFMMLALTSVIALHSTSRKRARAESVAEDKIDTMEIEPSTHSGVDDAQWHQPNNLLDAKLEQLIEKMDARMTKLSQEVKDEVAKLNDGVAKLERRVLLSERVEAGDGACSAQNSQLELSIRINKSSIDGFYYFRWIQKGQSNIFLAWEADFGRMYITISDNKYEGSSSGPVVETQEAFSDVLPFPNLFNKLKKAFDPEMTRQKCIDLIMDIEFDRPVVTPVGNGAGVTPPSEGWVNSFVRDNMAKFLKIVRKRGGKVEEY</sequence>
<evidence type="ECO:0000313" key="4">
    <source>
        <dbReference type="EMBL" id="KAF4752487.1"/>
    </source>
</evidence>
<evidence type="ECO:0000313" key="3">
    <source>
        <dbReference type="EMBL" id="KAF4691236.1"/>
    </source>
</evidence>
<proteinExistence type="predicted"/>
<keyword evidence="1" id="KW-0175">Coiled coil</keyword>